<dbReference type="InterPro" id="IPR029036">
    <property type="entry name" value="P5CR_dimer"/>
</dbReference>
<dbReference type="GO" id="GO:0055129">
    <property type="term" value="P:L-proline biosynthetic process"/>
    <property type="evidence" value="ECO:0007669"/>
    <property type="project" value="UniProtKB-UniRule"/>
</dbReference>
<keyword evidence="4" id="KW-0963">Cytoplasm</keyword>
<dbReference type="FunFam" id="1.10.3730.10:FF:000001">
    <property type="entry name" value="Pyrroline-5-carboxylate reductase"/>
    <property type="match status" value="1"/>
</dbReference>
<dbReference type="STRING" id="578942.SAMN05216289_104173"/>
<dbReference type="HAMAP" id="MF_01925">
    <property type="entry name" value="P5C_reductase"/>
    <property type="match status" value="1"/>
</dbReference>
<dbReference type="EC" id="1.5.1.2" evidence="4 5"/>
<dbReference type="AlphaFoldDB" id="A0A1I4WCX1"/>
<evidence type="ECO:0000259" key="8">
    <source>
        <dbReference type="Pfam" id="PF14748"/>
    </source>
</evidence>
<dbReference type="Proteomes" id="UP000198575">
    <property type="component" value="Unassembled WGS sequence"/>
</dbReference>
<dbReference type="InterPro" id="IPR000304">
    <property type="entry name" value="Pyrroline-COOH_reductase"/>
</dbReference>
<accession>A0A1I4WCX1</accession>
<gene>
    <name evidence="4" type="primary">proC</name>
    <name evidence="9" type="ORF">SAMN05216289_104173</name>
</gene>
<dbReference type="InterPro" id="IPR036291">
    <property type="entry name" value="NAD(P)-bd_dom_sf"/>
</dbReference>
<feature type="domain" description="Pyrroline-5-carboxylate reductase dimerisation" evidence="8">
    <location>
        <begin position="172"/>
        <end position="276"/>
    </location>
</feature>
<dbReference type="RefSeq" id="WP_092405514.1">
    <property type="nucleotide sequence ID" value="NZ_FOVF01000004.1"/>
</dbReference>
<evidence type="ECO:0000256" key="2">
    <source>
        <dbReference type="ARBA" id="ARBA00022857"/>
    </source>
</evidence>
<keyword evidence="4" id="KW-0028">Amino-acid biosynthesis</keyword>
<feature type="binding site" evidence="6">
    <location>
        <begin position="17"/>
        <end position="22"/>
    </location>
    <ligand>
        <name>NADP(+)</name>
        <dbReference type="ChEBI" id="CHEBI:58349"/>
    </ligand>
</feature>
<evidence type="ECO:0000259" key="7">
    <source>
        <dbReference type="Pfam" id="PF03807"/>
    </source>
</evidence>
<comment type="catalytic activity">
    <reaction evidence="4">
        <text>L-proline + NADP(+) = (S)-1-pyrroline-5-carboxylate + NADPH + 2 H(+)</text>
        <dbReference type="Rhea" id="RHEA:14109"/>
        <dbReference type="ChEBI" id="CHEBI:15378"/>
        <dbReference type="ChEBI" id="CHEBI:17388"/>
        <dbReference type="ChEBI" id="CHEBI:57783"/>
        <dbReference type="ChEBI" id="CHEBI:58349"/>
        <dbReference type="ChEBI" id="CHEBI:60039"/>
        <dbReference type="EC" id="1.5.1.2"/>
    </reaction>
</comment>
<feature type="domain" description="Pyrroline-5-carboxylate reductase catalytic N-terminal" evidence="7">
    <location>
        <begin position="14"/>
        <end position="108"/>
    </location>
</feature>
<dbReference type="Gene3D" id="1.10.3730.10">
    <property type="entry name" value="ProC C-terminal domain-like"/>
    <property type="match status" value="1"/>
</dbReference>
<dbReference type="NCBIfam" id="TIGR00112">
    <property type="entry name" value="proC"/>
    <property type="match status" value="1"/>
</dbReference>
<dbReference type="Gene3D" id="3.40.50.720">
    <property type="entry name" value="NAD(P)-binding Rossmann-like Domain"/>
    <property type="match status" value="1"/>
</dbReference>
<keyword evidence="2 4" id="KW-0521">NADP</keyword>
<comment type="pathway">
    <text evidence="4">Amino-acid biosynthesis; L-proline biosynthesis; L-proline from L-glutamate 5-semialdehyde: step 1/1.</text>
</comment>
<name>A0A1I4WCX1_9GAMM</name>
<evidence type="ECO:0000256" key="3">
    <source>
        <dbReference type="ARBA" id="ARBA00023002"/>
    </source>
</evidence>
<keyword evidence="4" id="KW-0641">Proline biosynthesis</keyword>
<dbReference type="OrthoDB" id="9805754at2"/>
<dbReference type="Pfam" id="PF03807">
    <property type="entry name" value="F420_oxidored"/>
    <property type="match status" value="1"/>
</dbReference>
<evidence type="ECO:0000313" key="9">
    <source>
        <dbReference type="EMBL" id="SFN11172.1"/>
    </source>
</evidence>
<dbReference type="EMBL" id="FOVF01000004">
    <property type="protein sequence ID" value="SFN11172.1"/>
    <property type="molecule type" value="Genomic_DNA"/>
</dbReference>
<organism evidence="9 10">
    <name type="scientific">Dokdonella immobilis</name>
    <dbReference type="NCBI Taxonomy" id="578942"/>
    <lineage>
        <taxon>Bacteria</taxon>
        <taxon>Pseudomonadati</taxon>
        <taxon>Pseudomonadota</taxon>
        <taxon>Gammaproteobacteria</taxon>
        <taxon>Lysobacterales</taxon>
        <taxon>Rhodanobacteraceae</taxon>
        <taxon>Dokdonella</taxon>
    </lineage>
</organism>
<dbReference type="PIRSF" id="PIRSF000193">
    <property type="entry name" value="Pyrrol-5-carb_rd"/>
    <property type="match status" value="1"/>
</dbReference>
<dbReference type="InterPro" id="IPR028939">
    <property type="entry name" value="P5C_Rdtase_cat_N"/>
</dbReference>
<comment type="similarity">
    <text evidence="1 4">Belongs to the pyrroline-5-carboxylate reductase family.</text>
</comment>
<comment type="catalytic activity">
    <reaction evidence="4">
        <text>L-proline + NAD(+) = (S)-1-pyrroline-5-carboxylate + NADH + 2 H(+)</text>
        <dbReference type="Rhea" id="RHEA:14105"/>
        <dbReference type="ChEBI" id="CHEBI:15378"/>
        <dbReference type="ChEBI" id="CHEBI:17388"/>
        <dbReference type="ChEBI" id="CHEBI:57540"/>
        <dbReference type="ChEBI" id="CHEBI:57945"/>
        <dbReference type="ChEBI" id="CHEBI:60039"/>
        <dbReference type="EC" id="1.5.1.2"/>
    </reaction>
</comment>
<evidence type="ECO:0000313" key="10">
    <source>
        <dbReference type="Proteomes" id="UP000198575"/>
    </source>
</evidence>
<dbReference type="PANTHER" id="PTHR11645:SF0">
    <property type="entry name" value="PYRROLINE-5-CARBOXYLATE REDUCTASE 3"/>
    <property type="match status" value="1"/>
</dbReference>
<dbReference type="SUPFAM" id="SSF51735">
    <property type="entry name" value="NAD(P)-binding Rossmann-fold domains"/>
    <property type="match status" value="1"/>
</dbReference>
<dbReference type="GO" id="GO:0005737">
    <property type="term" value="C:cytoplasm"/>
    <property type="evidence" value="ECO:0007669"/>
    <property type="project" value="UniProtKB-SubCell"/>
</dbReference>
<keyword evidence="10" id="KW-1185">Reference proteome</keyword>
<evidence type="ECO:0000256" key="4">
    <source>
        <dbReference type="HAMAP-Rule" id="MF_01925"/>
    </source>
</evidence>
<reference evidence="9 10" key="1">
    <citation type="submission" date="2016-10" db="EMBL/GenBank/DDBJ databases">
        <authorList>
            <person name="de Groot N.N."/>
        </authorList>
    </citation>
    <scope>NUCLEOTIDE SEQUENCE [LARGE SCALE GENOMIC DNA]</scope>
    <source>
        <strain evidence="9 10">CGMCC 1.7659</strain>
    </source>
</reference>
<sequence length="281" mass="28755">MSNPESPIPNPGSIAFIGGGNMARSLIGALRRGGTPAASITVAEPNEAVGRQLATDFGVSVFSDGIEAVNGAGTIMLSVKPQVMRSVCEHLAPALAGRHPLILSIAAGLRIDQIDRWLGGGYPVVRCMPNTPALIGAGASGLFANDAVSPAQRERAQAILAGSGLTVWIEREDLMDTVTGLSGSGPAYFLLMIEALEDAAVDQGLARETARALAIQTCLGAARLAAEDGEAPARLRERVTSPGGTTHAALQAFAAGGLRELVAVAVAAATERGREMAEELG</sequence>
<dbReference type="PANTHER" id="PTHR11645">
    <property type="entry name" value="PYRROLINE-5-CARBOXYLATE REDUCTASE"/>
    <property type="match status" value="1"/>
</dbReference>
<comment type="subcellular location">
    <subcellularLocation>
        <location evidence="4">Cytoplasm</location>
    </subcellularLocation>
</comment>
<dbReference type="UniPathway" id="UPA00098">
    <property type="reaction ID" value="UER00361"/>
</dbReference>
<dbReference type="InterPro" id="IPR008927">
    <property type="entry name" value="6-PGluconate_DH-like_C_sf"/>
</dbReference>
<dbReference type="GO" id="GO:0004735">
    <property type="term" value="F:pyrroline-5-carboxylate reductase activity"/>
    <property type="evidence" value="ECO:0007669"/>
    <property type="project" value="UniProtKB-UniRule"/>
</dbReference>
<evidence type="ECO:0000256" key="5">
    <source>
        <dbReference type="NCBIfam" id="TIGR00112"/>
    </source>
</evidence>
<keyword evidence="3 4" id="KW-0560">Oxidoreductase</keyword>
<dbReference type="Pfam" id="PF14748">
    <property type="entry name" value="P5CR_dimer"/>
    <property type="match status" value="1"/>
</dbReference>
<evidence type="ECO:0000256" key="6">
    <source>
        <dbReference type="PIRSR" id="PIRSR000193-1"/>
    </source>
</evidence>
<proteinExistence type="inferred from homology"/>
<comment type="function">
    <text evidence="4">Catalyzes the reduction of 1-pyrroline-5-carboxylate (PCA) to L-proline.</text>
</comment>
<dbReference type="SUPFAM" id="SSF48179">
    <property type="entry name" value="6-phosphogluconate dehydrogenase C-terminal domain-like"/>
    <property type="match status" value="1"/>
</dbReference>
<protein>
    <recommendedName>
        <fullName evidence="4 5">Pyrroline-5-carboxylate reductase</fullName>
        <shortName evidence="4">P5C reductase</shortName>
        <shortName evidence="4">P5CR</shortName>
        <ecNumber evidence="4 5">1.5.1.2</ecNumber>
    </recommendedName>
    <alternativeName>
        <fullName evidence="4">PCA reductase</fullName>
    </alternativeName>
</protein>
<evidence type="ECO:0000256" key="1">
    <source>
        <dbReference type="ARBA" id="ARBA00005525"/>
    </source>
</evidence>